<dbReference type="KEGG" id="mcb:Mycch_2617"/>
<organism evidence="3 4">
    <name type="scientific">Mycolicibacterium chubuense (strain NBB4)</name>
    <name type="common">Mycobacterium chubuense</name>
    <dbReference type="NCBI Taxonomy" id="710421"/>
    <lineage>
        <taxon>Bacteria</taxon>
        <taxon>Bacillati</taxon>
        <taxon>Actinomycetota</taxon>
        <taxon>Actinomycetes</taxon>
        <taxon>Mycobacteriales</taxon>
        <taxon>Mycobacteriaceae</taxon>
        <taxon>Mycolicibacterium</taxon>
    </lineage>
</organism>
<dbReference type="Proteomes" id="UP000006057">
    <property type="component" value="Chromosome"/>
</dbReference>
<protein>
    <recommendedName>
        <fullName evidence="5">PPE family protein PPE42</fullName>
    </recommendedName>
</protein>
<keyword evidence="4" id="KW-1185">Reference proteome</keyword>
<evidence type="ECO:0000256" key="2">
    <source>
        <dbReference type="SAM" id="SignalP"/>
    </source>
</evidence>
<feature type="compositionally biased region" description="Basic and acidic residues" evidence="1">
    <location>
        <begin position="384"/>
        <end position="397"/>
    </location>
</feature>
<feature type="compositionally biased region" description="Low complexity" evidence="1">
    <location>
        <begin position="398"/>
        <end position="420"/>
    </location>
</feature>
<gene>
    <name evidence="3" type="ordered locus">Mycch_2617</name>
</gene>
<reference evidence="3 4" key="1">
    <citation type="submission" date="2012-06" db="EMBL/GenBank/DDBJ databases">
        <title>Complete sequence of chromosome of Mycobacterium chubuense NBB4.</title>
        <authorList>
            <consortium name="US DOE Joint Genome Institute"/>
            <person name="Lucas S."/>
            <person name="Han J."/>
            <person name="Lapidus A."/>
            <person name="Cheng J.-F."/>
            <person name="Goodwin L."/>
            <person name="Pitluck S."/>
            <person name="Peters L."/>
            <person name="Mikhailova N."/>
            <person name="Teshima H."/>
            <person name="Detter J.C."/>
            <person name="Han C."/>
            <person name="Tapia R."/>
            <person name="Land M."/>
            <person name="Hauser L."/>
            <person name="Kyrpides N."/>
            <person name="Ivanova N."/>
            <person name="Pagani I."/>
            <person name="Mattes T."/>
            <person name="Holmes A."/>
            <person name="Rutledge P."/>
            <person name="Paulsen I."/>
            <person name="Coleman N."/>
            <person name="Woyke T."/>
        </authorList>
    </citation>
    <scope>NUCLEOTIDE SEQUENCE [LARGE SCALE GENOMIC DNA]</scope>
    <source>
        <strain evidence="3 4">NBB4</strain>
    </source>
</reference>
<feature type="compositionally biased region" description="Low complexity" evidence="1">
    <location>
        <begin position="287"/>
        <end position="299"/>
    </location>
</feature>
<dbReference type="RefSeq" id="WP_014815868.1">
    <property type="nucleotide sequence ID" value="NC_018027.1"/>
</dbReference>
<evidence type="ECO:0008006" key="5">
    <source>
        <dbReference type="Google" id="ProtNLM"/>
    </source>
</evidence>
<dbReference type="PATRIC" id="fig|710421.3.peg.2615"/>
<dbReference type="OrthoDB" id="4627715at2"/>
<sequence>MHTSIGKPLVALVSAACLTAPATIPTLQQPLSLVESHIAVQLSAAAGTLTPAPVDTATVQAAIDQVAALTGVDKGTLLLALLTAPYHNVLAVSNATGAAFEDVVMLLSLPLSVATLVLSNQTGTIPAYIASVHSKLAGALPGIKTAIQTEIAYDVNLFKQLFGSNVPNSTAAAQMIAVDSVAATPITRATLFTQLLTAPYHNVLAIANATGSAVEAVGLALSLPLSIATLVLANQPEKIPAYVTTVQTNLKNAIPGIKKAITTEIAYDKNVISQLFGGTTTTDTAATAAAPSAGARQTADLPSTRTRTLSVSVPSAVTTPTATSGTTTATEDTATEDTATKDTSTTGTANVDAKRPAWAHKLAEKTVATKAGPKTDTDTAGSDAKAEGSEEGSEKADTAGASEKAGSSKPAASSSTAHSTGGKHRKADAA</sequence>
<evidence type="ECO:0000256" key="1">
    <source>
        <dbReference type="SAM" id="MobiDB-lite"/>
    </source>
</evidence>
<evidence type="ECO:0000313" key="3">
    <source>
        <dbReference type="EMBL" id="AFM17389.1"/>
    </source>
</evidence>
<dbReference type="STRING" id="710421.Mycch_2617"/>
<feature type="chain" id="PRO_5003687106" description="PPE family protein PPE42" evidence="2">
    <location>
        <begin position="23"/>
        <end position="430"/>
    </location>
</feature>
<dbReference type="EMBL" id="CP003053">
    <property type="protein sequence ID" value="AFM17389.1"/>
    <property type="molecule type" value="Genomic_DNA"/>
</dbReference>
<feature type="compositionally biased region" description="Low complexity" evidence="1">
    <location>
        <begin position="310"/>
        <end position="332"/>
    </location>
</feature>
<keyword evidence="2" id="KW-0732">Signal</keyword>
<dbReference type="eggNOG" id="ENOG50328ZT">
    <property type="taxonomic scope" value="Bacteria"/>
</dbReference>
<accession>I4BJD2</accession>
<feature type="compositionally biased region" description="Basic residues" evidence="1">
    <location>
        <begin position="421"/>
        <end position="430"/>
    </location>
</feature>
<dbReference type="AlphaFoldDB" id="I4BJD2"/>
<evidence type="ECO:0000313" key="4">
    <source>
        <dbReference type="Proteomes" id="UP000006057"/>
    </source>
</evidence>
<name>I4BJD2_MYCCN</name>
<feature type="signal peptide" evidence="2">
    <location>
        <begin position="1"/>
        <end position="22"/>
    </location>
</feature>
<feature type="region of interest" description="Disordered" evidence="1">
    <location>
        <begin position="287"/>
        <end position="430"/>
    </location>
</feature>
<dbReference type="HOGENOM" id="CLU_637480_0_0_11"/>
<proteinExistence type="predicted"/>
<feature type="compositionally biased region" description="Polar residues" evidence="1">
    <location>
        <begin position="300"/>
        <end position="309"/>
    </location>
</feature>